<feature type="domain" description="HTH lysR-type" evidence="5">
    <location>
        <begin position="6"/>
        <end position="63"/>
    </location>
</feature>
<dbReference type="InterPro" id="IPR036388">
    <property type="entry name" value="WH-like_DNA-bd_sf"/>
</dbReference>
<dbReference type="Pfam" id="PF00126">
    <property type="entry name" value="HTH_1"/>
    <property type="match status" value="1"/>
</dbReference>
<evidence type="ECO:0000256" key="3">
    <source>
        <dbReference type="ARBA" id="ARBA00023125"/>
    </source>
</evidence>
<dbReference type="Gene3D" id="3.40.190.10">
    <property type="entry name" value="Periplasmic binding protein-like II"/>
    <property type="match status" value="2"/>
</dbReference>
<dbReference type="PANTHER" id="PTHR30579:SF7">
    <property type="entry name" value="HTH-TYPE TRANSCRIPTIONAL REGULATOR LRHA-RELATED"/>
    <property type="match status" value="1"/>
</dbReference>
<dbReference type="SUPFAM" id="SSF46785">
    <property type="entry name" value="Winged helix' DNA-binding domain"/>
    <property type="match status" value="1"/>
</dbReference>
<evidence type="ECO:0000256" key="4">
    <source>
        <dbReference type="ARBA" id="ARBA00023163"/>
    </source>
</evidence>
<dbReference type="SUPFAM" id="SSF53850">
    <property type="entry name" value="Periplasmic binding protein-like II"/>
    <property type="match status" value="1"/>
</dbReference>
<dbReference type="InterPro" id="IPR000847">
    <property type="entry name" value="LysR_HTH_N"/>
</dbReference>
<dbReference type="PRINTS" id="PR00039">
    <property type="entry name" value="HTHLYSR"/>
</dbReference>
<keyword evidence="3" id="KW-0238">DNA-binding</keyword>
<sequence>MARPDVDIVLLRSFLAVLDEGGFARAAAVIGRTQPAVSQQIRRLEDLLGCRLIERAAPGRAQAPRPTEAGERLAGQARRLIGMHDRMVADLTGAAPVAAVLRLGMHQHASDAVLGRLVAEAGRLRPGLALDLRIGATAQITADLAAGQLDLAFMLLTEDADDRMEGAGAGDAGPRGQDTGAAGSVPVLWRGDAPALVADPDIALPVVAFRAPCVFRAAAVAALGRAGRRWRLAHEATDARSLMAALSAGLGIGAVPGIGRYDGLPTAPAALDLPPLPRARLQATASTAIGHALLAPLAAIAAPDA</sequence>
<evidence type="ECO:0000256" key="1">
    <source>
        <dbReference type="ARBA" id="ARBA00009437"/>
    </source>
</evidence>
<evidence type="ECO:0000313" key="7">
    <source>
        <dbReference type="Proteomes" id="UP000603352"/>
    </source>
</evidence>
<evidence type="ECO:0000313" key="6">
    <source>
        <dbReference type="EMBL" id="GGB25772.1"/>
    </source>
</evidence>
<evidence type="ECO:0000256" key="2">
    <source>
        <dbReference type="ARBA" id="ARBA00023015"/>
    </source>
</evidence>
<dbReference type="Proteomes" id="UP000603352">
    <property type="component" value="Unassembled WGS sequence"/>
</dbReference>
<dbReference type="InterPro" id="IPR005119">
    <property type="entry name" value="LysR_subst-bd"/>
</dbReference>
<dbReference type="PANTHER" id="PTHR30579">
    <property type="entry name" value="TRANSCRIPTIONAL REGULATOR"/>
    <property type="match status" value="1"/>
</dbReference>
<comment type="similarity">
    <text evidence="1">Belongs to the LysR transcriptional regulatory family.</text>
</comment>
<organism evidence="6 7">
    <name type="scientific">Tistrella bauzanensis</name>
    <dbReference type="NCBI Taxonomy" id="657419"/>
    <lineage>
        <taxon>Bacteria</taxon>
        <taxon>Pseudomonadati</taxon>
        <taxon>Pseudomonadota</taxon>
        <taxon>Alphaproteobacteria</taxon>
        <taxon>Geminicoccales</taxon>
        <taxon>Geminicoccaceae</taxon>
        <taxon>Tistrella</taxon>
    </lineage>
</organism>
<comment type="caution">
    <text evidence="6">The sequence shown here is derived from an EMBL/GenBank/DDBJ whole genome shotgun (WGS) entry which is preliminary data.</text>
</comment>
<reference evidence="7" key="1">
    <citation type="journal article" date="2019" name="Int. J. Syst. Evol. Microbiol.">
        <title>The Global Catalogue of Microorganisms (GCM) 10K type strain sequencing project: providing services to taxonomists for standard genome sequencing and annotation.</title>
        <authorList>
            <consortium name="The Broad Institute Genomics Platform"/>
            <consortium name="The Broad Institute Genome Sequencing Center for Infectious Disease"/>
            <person name="Wu L."/>
            <person name="Ma J."/>
        </authorList>
    </citation>
    <scope>NUCLEOTIDE SEQUENCE [LARGE SCALE GENOMIC DNA]</scope>
    <source>
        <strain evidence="7">CGMCC 1.10188</strain>
    </source>
</reference>
<keyword evidence="2" id="KW-0805">Transcription regulation</keyword>
<keyword evidence="4" id="KW-0804">Transcription</keyword>
<accession>A0ABQ1IAB1</accession>
<dbReference type="Gene3D" id="1.10.10.10">
    <property type="entry name" value="Winged helix-like DNA-binding domain superfamily/Winged helix DNA-binding domain"/>
    <property type="match status" value="1"/>
</dbReference>
<evidence type="ECO:0000259" key="5">
    <source>
        <dbReference type="PROSITE" id="PS50931"/>
    </source>
</evidence>
<proteinExistence type="inferred from homology"/>
<dbReference type="InterPro" id="IPR036390">
    <property type="entry name" value="WH_DNA-bd_sf"/>
</dbReference>
<gene>
    <name evidence="6" type="ORF">GCM10011505_03730</name>
</gene>
<dbReference type="EMBL" id="BMDZ01000002">
    <property type="protein sequence ID" value="GGB25772.1"/>
    <property type="molecule type" value="Genomic_DNA"/>
</dbReference>
<dbReference type="Pfam" id="PF03466">
    <property type="entry name" value="LysR_substrate"/>
    <property type="match status" value="2"/>
</dbReference>
<dbReference type="RefSeq" id="WP_188574287.1">
    <property type="nucleotide sequence ID" value="NZ_BMDZ01000002.1"/>
</dbReference>
<dbReference type="InterPro" id="IPR050176">
    <property type="entry name" value="LTTR"/>
</dbReference>
<keyword evidence="7" id="KW-1185">Reference proteome</keyword>
<dbReference type="PROSITE" id="PS50931">
    <property type="entry name" value="HTH_LYSR"/>
    <property type="match status" value="1"/>
</dbReference>
<protein>
    <recommendedName>
        <fullName evidence="5">HTH lysR-type domain-containing protein</fullName>
    </recommendedName>
</protein>
<name>A0ABQ1IAB1_9PROT</name>